<dbReference type="EMBL" id="KV878338">
    <property type="protein sequence ID" value="OJJ48883.1"/>
    <property type="molecule type" value="Genomic_DNA"/>
</dbReference>
<feature type="domain" description="F-box" evidence="1">
    <location>
        <begin position="56"/>
        <end position="102"/>
    </location>
</feature>
<dbReference type="InterPro" id="IPR001810">
    <property type="entry name" value="F-box_dom"/>
</dbReference>
<keyword evidence="3" id="KW-1185">Reference proteome</keyword>
<dbReference type="OrthoDB" id="2687876at2759"/>
<dbReference type="PROSITE" id="PS50181">
    <property type="entry name" value="FBOX"/>
    <property type="match status" value="1"/>
</dbReference>
<dbReference type="GeneID" id="34610473"/>
<accession>A0A1L9SP53</accession>
<protein>
    <recommendedName>
        <fullName evidence="1">F-box domain-containing protein</fullName>
    </recommendedName>
</protein>
<dbReference type="SMART" id="SM00256">
    <property type="entry name" value="FBOX"/>
    <property type="match status" value="1"/>
</dbReference>
<name>A0A1L9SP53_9EURO</name>
<dbReference type="VEuPathDB" id="FungiDB:ASPZODRAFT_13620"/>
<dbReference type="RefSeq" id="XP_022583393.1">
    <property type="nucleotide sequence ID" value="XM_022724008.1"/>
</dbReference>
<evidence type="ECO:0000313" key="2">
    <source>
        <dbReference type="EMBL" id="OJJ48883.1"/>
    </source>
</evidence>
<dbReference type="AlphaFoldDB" id="A0A1L9SP53"/>
<evidence type="ECO:0000259" key="1">
    <source>
        <dbReference type="PROSITE" id="PS50181"/>
    </source>
</evidence>
<evidence type="ECO:0000313" key="3">
    <source>
        <dbReference type="Proteomes" id="UP000184188"/>
    </source>
</evidence>
<proteinExistence type="predicted"/>
<dbReference type="InterPro" id="IPR036047">
    <property type="entry name" value="F-box-like_dom_sf"/>
</dbReference>
<dbReference type="Gene3D" id="1.20.1280.50">
    <property type="match status" value="1"/>
</dbReference>
<reference evidence="3" key="1">
    <citation type="journal article" date="2017" name="Genome Biol.">
        <title>Comparative genomics reveals high biological diversity and specific adaptations in the industrially and medically important fungal genus Aspergillus.</title>
        <authorList>
            <person name="de Vries R.P."/>
            <person name="Riley R."/>
            <person name="Wiebenga A."/>
            <person name="Aguilar-Osorio G."/>
            <person name="Amillis S."/>
            <person name="Uchima C.A."/>
            <person name="Anderluh G."/>
            <person name="Asadollahi M."/>
            <person name="Askin M."/>
            <person name="Barry K."/>
            <person name="Battaglia E."/>
            <person name="Bayram O."/>
            <person name="Benocci T."/>
            <person name="Braus-Stromeyer S.A."/>
            <person name="Caldana C."/>
            <person name="Canovas D."/>
            <person name="Cerqueira G.C."/>
            <person name="Chen F."/>
            <person name="Chen W."/>
            <person name="Choi C."/>
            <person name="Clum A."/>
            <person name="Dos Santos R.A."/>
            <person name="Damasio A.R."/>
            <person name="Diallinas G."/>
            <person name="Emri T."/>
            <person name="Fekete E."/>
            <person name="Flipphi M."/>
            <person name="Freyberg S."/>
            <person name="Gallo A."/>
            <person name="Gournas C."/>
            <person name="Habgood R."/>
            <person name="Hainaut M."/>
            <person name="Harispe M.L."/>
            <person name="Henrissat B."/>
            <person name="Hilden K.S."/>
            <person name="Hope R."/>
            <person name="Hossain A."/>
            <person name="Karabika E."/>
            <person name="Karaffa L."/>
            <person name="Karanyi Z."/>
            <person name="Krasevec N."/>
            <person name="Kuo A."/>
            <person name="Kusch H."/>
            <person name="LaButti K."/>
            <person name="Lagendijk E.L."/>
            <person name="Lapidus A."/>
            <person name="Levasseur A."/>
            <person name="Lindquist E."/>
            <person name="Lipzen A."/>
            <person name="Logrieco A.F."/>
            <person name="MacCabe A."/>
            <person name="Maekelae M.R."/>
            <person name="Malavazi I."/>
            <person name="Melin P."/>
            <person name="Meyer V."/>
            <person name="Mielnichuk N."/>
            <person name="Miskei M."/>
            <person name="Molnar A.P."/>
            <person name="Mule G."/>
            <person name="Ngan C.Y."/>
            <person name="Orejas M."/>
            <person name="Orosz E."/>
            <person name="Ouedraogo J.P."/>
            <person name="Overkamp K.M."/>
            <person name="Park H.-S."/>
            <person name="Perrone G."/>
            <person name="Piumi F."/>
            <person name="Punt P.J."/>
            <person name="Ram A.F."/>
            <person name="Ramon A."/>
            <person name="Rauscher S."/>
            <person name="Record E."/>
            <person name="Riano-Pachon D.M."/>
            <person name="Robert V."/>
            <person name="Roehrig J."/>
            <person name="Ruller R."/>
            <person name="Salamov A."/>
            <person name="Salih N.S."/>
            <person name="Samson R.A."/>
            <person name="Sandor E."/>
            <person name="Sanguinetti M."/>
            <person name="Schuetze T."/>
            <person name="Sepcic K."/>
            <person name="Shelest E."/>
            <person name="Sherlock G."/>
            <person name="Sophianopoulou V."/>
            <person name="Squina F.M."/>
            <person name="Sun H."/>
            <person name="Susca A."/>
            <person name="Todd R.B."/>
            <person name="Tsang A."/>
            <person name="Unkles S.E."/>
            <person name="van de Wiele N."/>
            <person name="van Rossen-Uffink D."/>
            <person name="Oliveira J.V."/>
            <person name="Vesth T.C."/>
            <person name="Visser J."/>
            <person name="Yu J.-H."/>
            <person name="Zhou M."/>
            <person name="Andersen M.R."/>
            <person name="Archer D.B."/>
            <person name="Baker S.E."/>
            <person name="Benoit I."/>
            <person name="Brakhage A.A."/>
            <person name="Braus G.H."/>
            <person name="Fischer R."/>
            <person name="Frisvad J.C."/>
            <person name="Goldman G.H."/>
            <person name="Houbraken J."/>
            <person name="Oakley B."/>
            <person name="Pocsi I."/>
            <person name="Scazzocchio C."/>
            <person name="Seiboth B."/>
            <person name="vanKuyk P.A."/>
            <person name="Wortman J."/>
            <person name="Dyer P.S."/>
            <person name="Grigoriev I.V."/>
        </authorList>
    </citation>
    <scope>NUCLEOTIDE SEQUENCE [LARGE SCALE GENOMIC DNA]</scope>
    <source>
        <strain evidence="3">CBS 506.65</strain>
    </source>
</reference>
<dbReference type="Proteomes" id="UP000184188">
    <property type="component" value="Unassembled WGS sequence"/>
</dbReference>
<gene>
    <name evidence="2" type="ORF">ASPZODRAFT_13620</name>
</gene>
<sequence length="427" mass="48656">MASGYAFKAPLGSLMLSPAKIQYARCDHFVPNKPYNLLPRDKDFEPKAKDRGAPVVCALDQLPLELLENVFMHLDLVSLAAARGVSPVIREFIDNLPVWKHLNKHAKDILEIIHATKACAFITLNDLLMELHQPYCRNCGKIGPFLFLPTCSRCCFDCLQDNPQFTLMPLFHAEINYALSRQSINALPKLRSLTGEYDIATTRVTWDKWMVSYQAVLKAATQEHGSVAKAIQASEVQRQDREKAYHDAIAKWVTKMAERRDEIASNYPFALSGSPPSLHKPRRPRGSGVQPLRPEDFRRWRFMGVAELPYYNVKSKSVEVPMYCFACNFHLKPTINFCPHLRRFYEAFLPSQVPGHFAKCISAKSILGNDNAKRENLREAIKNYVEYKSWGGIPSSHFFVTEKGKLEDVQKAESCSEWKLFDKLTKA</sequence>
<dbReference type="STRING" id="1073090.A0A1L9SP53"/>
<dbReference type="SUPFAM" id="SSF81383">
    <property type="entry name" value="F-box domain"/>
    <property type="match status" value="1"/>
</dbReference>
<organism evidence="2 3">
    <name type="scientific">Penicilliopsis zonata CBS 506.65</name>
    <dbReference type="NCBI Taxonomy" id="1073090"/>
    <lineage>
        <taxon>Eukaryota</taxon>
        <taxon>Fungi</taxon>
        <taxon>Dikarya</taxon>
        <taxon>Ascomycota</taxon>
        <taxon>Pezizomycotina</taxon>
        <taxon>Eurotiomycetes</taxon>
        <taxon>Eurotiomycetidae</taxon>
        <taxon>Eurotiales</taxon>
        <taxon>Aspergillaceae</taxon>
        <taxon>Penicilliopsis</taxon>
    </lineage>
</organism>
<dbReference type="Pfam" id="PF00646">
    <property type="entry name" value="F-box"/>
    <property type="match status" value="1"/>
</dbReference>